<organism evidence="17 18">
    <name type="scientific">Poecilia formosa</name>
    <name type="common">Amazon molly</name>
    <name type="synonym">Limia formosa</name>
    <dbReference type="NCBI Taxonomy" id="48698"/>
    <lineage>
        <taxon>Eukaryota</taxon>
        <taxon>Metazoa</taxon>
        <taxon>Chordata</taxon>
        <taxon>Craniata</taxon>
        <taxon>Vertebrata</taxon>
        <taxon>Euteleostomi</taxon>
        <taxon>Actinopterygii</taxon>
        <taxon>Neopterygii</taxon>
        <taxon>Teleostei</taxon>
        <taxon>Neoteleostei</taxon>
        <taxon>Acanthomorphata</taxon>
        <taxon>Ovalentaria</taxon>
        <taxon>Atherinomorphae</taxon>
        <taxon>Cyprinodontiformes</taxon>
        <taxon>Poeciliidae</taxon>
        <taxon>Poeciliinae</taxon>
        <taxon>Poecilia</taxon>
    </lineage>
</organism>
<dbReference type="PROSITE" id="PS50835">
    <property type="entry name" value="IG_LIKE"/>
    <property type="match status" value="1"/>
</dbReference>
<dbReference type="Ensembl" id="ENSPFOT00000010633.1">
    <property type="protein sequence ID" value="ENSPFOP00000010618.1"/>
    <property type="gene ID" value="ENSPFOG00000010659.1"/>
</dbReference>
<name>A0A087XXW5_POEFO</name>
<feature type="domain" description="Ig-like" evidence="16">
    <location>
        <begin position="16"/>
        <end position="117"/>
    </location>
</feature>
<evidence type="ECO:0000256" key="5">
    <source>
        <dbReference type="ARBA" id="ARBA00022859"/>
    </source>
</evidence>
<protein>
    <submittedName>
        <fullName evidence="17">T-cell surface glycoprotein CD8 alpha chain-like</fullName>
    </submittedName>
</protein>
<dbReference type="SUPFAM" id="SSF48726">
    <property type="entry name" value="Immunoglobulin"/>
    <property type="match status" value="1"/>
</dbReference>
<reference evidence="18" key="1">
    <citation type="submission" date="2013-10" db="EMBL/GenBank/DDBJ databases">
        <authorList>
            <person name="Schartl M."/>
            <person name="Warren W."/>
        </authorList>
    </citation>
    <scope>NUCLEOTIDE SEQUENCE [LARGE SCALE GENOMIC DNA]</scope>
    <source>
        <strain evidence="18">female</strain>
    </source>
</reference>
<keyword evidence="9" id="KW-0564">Palmitate</keyword>
<sequence length="222" mass="24455">MDQKVIQVLLLLFLCPQIHSAVETVGEGQLKKVKCTLPSKGTIVFWFRVVEDQDMEFIGSFAPGGSLKIAGDNYGNDKNLVVVKQSDDFVLTVKSFNKKSDSGMYTCAALVSGNTLSFGQVTQLQGQIRTTTKPPVIQVSTTRQTTTTPTSCHCSNKDKSGPSLFCAPIILGPLAGGCGLLLLLLIITILYCNKIRTRRCPHHYKRKPRMMAPEKQLTDRYV</sequence>
<keyword evidence="7" id="KW-1064">Adaptive immunity</keyword>
<keyword evidence="12" id="KW-0449">Lipoprotein</keyword>
<evidence type="ECO:0000256" key="8">
    <source>
        <dbReference type="ARBA" id="ARBA00023136"/>
    </source>
</evidence>
<dbReference type="RefSeq" id="XP_007554378.1">
    <property type="nucleotide sequence ID" value="XM_007554316.2"/>
</dbReference>
<evidence type="ECO:0000256" key="9">
    <source>
        <dbReference type="ARBA" id="ARBA00023139"/>
    </source>
</evidence>
<reference evidence="17" key="2">
    <citation type="submission" date="2025-08" db="UniProtKB">
        <authorList>
            <consortium name="Ensembl"/>
        </authorList>
    </citation>
    <scope>IDENTIFICATION</scope>
</reference>
<evidence type="ECO:0000313" key="18">
    <source>
        <dbReference type="Proteomes" id="UP000028760"/>
    </source>
</evidence>
<dbReference type="EMBL" id="AYCK01005655">
    <property type="status" value="NOT_ANNOTATED_CDS"/>
    <property type="molecule type" value="Genomic_DNA"/>
</dbReference>
<dbReference type="Proteomes" id="UP000028760">
    <property type="component" value="Unassembled WGS sequence"/>
</dbReference>
<reference evidence="17" key="3">
    <citation type="submission" date="2025-09" db="UniProtKB">
        <authorList>
            <consortium name="Ensembl"/>
        </authorList>
    </citation>
    <scope>IDENTIFICATION</scope>
</reference>
<keyword evidence="5" id="KW-0391">Immunity</keyword>
<evidence type="ECO:0000256" key="10">
    <source>
        <dbReference type="ARBA" id="ARBA00023157"/>
    </source>
</evidence>
<evidence type="ECO:0000256" key="15">
    <source>
        <dbReference type="SAM" id="SignalP"/>
    </source>
</evidence>
<accession>A0A087XXW5</accession>
<feature type="chain" id="PRO_5001833708" evidence="15">
    <location>
        <begin position="21"/>
        <end position="222"/>
    </location>
</feature>
<dbReference type="InterPro" id="IPR013106">
    <property type="entry name" value="Ig_V-set"/>
</dbReference>
<evidence type="ECO:0000256" key="12">
    <source>
        <dbReference type="ARBA" id="ARBA00023288"/>
    </source>
</evidence>
<keyword evidence="10" id="KW-1015">Disulfide bond</keyword>
<keyword evidence="8 14" id="KW-0472">Membrane</keyword>
<keyword evidence="13" id="KW-0393">Immunoglobulin domain</keyword>
<dbReference type="InterPro" id="IPR007110">
    <property type="entry name" value="Ig-like_dom"/>
</dbReference>
<dbReference type="PANTHER" id="PTHR10441:SF2">
    <property type="entry name" value="T-CELL SURFACE GLYCOPROTEIN CD8 ALPHA CHAIN"/>
    <property type="match status" value="1"/>
</dbReference>
<dbReference type="GeneID" id="103139595"/>
<evidence type="ECO:0000256" key="13">
    <source>
        <dbReference type="ARBA" id="ARBA00023319"/>
    </source>
</evidence>
<keyword evidence="2" id="KW-1003">Cell membrane</keyword>
<dbReference type="OMA" id="MIVWFRV"/>
<comment type="subcellular location">
    <subcellularLocation>
        <location evidence="1">Cell membrane</location>
        <topology evidence="1">Single-pass type I membrane protein</topology>
    </subcellularLocation>
</comment>
<dbReference type="CTD" id="925"/>
<keyword evidence="6 14" id="KW-1133">Transmembrane helix</keyword>
<evidence type="ECO:0000256" key="7">
    <source>
        <dbReference type="ARBA" id="ARBA00023130"/>
    </source>
</evidence>
<evidence type="ECO:0000256" key="6">
    <source>
        <dbReference type="ARBA" id="ARBA00022989"/>
    </source>
</evidence>
<evidence type="ECO:0000259" key="16">
    <source>
        <dbReference type="PROSITE" id="PS50835"/>
    </source>
</evidence>
<dbReference type="Gene3D" id="2.60.40.10">
    <property type="entry name" value="Immunoglobulins"/>
    <property type="match status" value="1"/>
</dbReference>
<keyword evidence="4 15" id="KW-0732">Signal</keyword>
<evidence type="ECO:0000256" key="1">
    <source>
        <dbReference type="ARBA" id="ARBA00004251"/>
    </source>
</evidence>
<keyword evidence="3 14" id="KW-0812">Transmembrane</keyword>
<dbReference type="AlphaFoldDB" id="A0A087XXW5"/>
<evidence type="ECO:0000256" key="14">
    <source>
        <dbReference type="SAM" id="Phobius"/>
    </source>
</evidence>
<dbReference type="GO" id="GO:0002250">
    <property type="term" value="P:adaptive immune response"/>
    <property type="evidence" value="ECO:0007669"/>
    <property type="project" value="UniProtKB-KW"/>
</dbReference>
<evidence type="ECO:0000256" key="2">
    <source>
        <dbReference type="ARBA" id="ARBA00022475"/>
    </source>
</evidence>
<evidence type="ECO:0000256" key="11">
    <source>
        <dbReference type="ARBA" id="ARBA00023180"/>
    </source>
</evidence>
<proteinExistence type="predicted"/>
<dbReference type="InterPro" id="IPR013783">
    <property type="entry name" value="Ig-like_fold"/>
</dbReference>
<dbReference type="InterPro" id="IPR036179">
    <property type="entry name" value="Ig-like_dom_sf"/>
</dbReference>
<feature type="signal peptide" evidence="15">
    <location>
        <begin position="1"/>
        <end position="20"/>
    </location>
</feature>
<keyword evidence="18" id="KW-1185">Reference proteome</keyword>
<evidence type="ECO:0000256" key="3">
    <source>
        <dbReference type="ARBA" id="ARBA00022692"/>
    </source>
</evidence>
<dbReference type="STRING" id="48698.ENSPFOP00000010618"/>
<feature type="transmembrane region" description="Helical" evidence="14">
    <location>
        <begin position="169"/>
        <end position="192"/>
    </location>
</feature>
<dbReference type="eggNOG" id="ENOG502TDB4">
    <property type="taxonomic scope" value="Eukaryota"/>
</dbReference>
<dbReference type="Pfam" id="PF07686">
    <property type="entry name" value="V-set"/>
    <property type="match status" value="1"/>
</dbReference>
<dbReference type="PANTHER" id="PTHR10441">
    <property type="entry name" value="CD8 ALPHA CHAIN"/>
    <property type="match status" value="1"/>
</dbReference>
<dbReference type="GO" id="GO:0005886">
    <property type="term" value="C:plasma membrane"/>
    <property type="evidence" value="ECO:0007669"/>
    <property type="project" value="UniProtKB-SubCell"/>
</dbReference>
<evidence type="ECO:0000313" key="17">
    <source>
        <dbReference type="Ensembl" id="ENSPFOP00000010618.1"/>
    </source>
</evidence>
<keyword evidence="11" id="KW-0325">Glycoprotein</keyword>
<dbReference type="CDD" id="cd00099">
    <property type="entry name" value="IgV"/>
    <property type="match status" value="1"/>
</dbReference>
<dbReference type="InterPro" id="IPR015468">
    <property type="entry name" value="CD8_asu"/>
</dbReference>
<evidence type="ECO:0000256" key="4">
    <source>
        <dbReference type="ARBA" id="ARBA00022729"/>
    </source>
</evidence>
<dbReference type="GeneTree" id="ENSGT00510000050969"/>